<dbReference type="PROSITE" id="PS50887">
    <property type="entry name" value="GGDEF"/>
    <property type="match status" value="1"/>
</dbReference>
<evidence type="ECO:0000259" key="2">
    <source>
        <dbReference type="PROSITE" id="PS50887"/>
    </source>
</evidence>
<dbReference type="InterPro" id="IPR043128">
    <property type="entry name" value="Rev_trsase/Diguanyl_cyclase"/>
</dbReference>
<dbReference type="SUPFAM" id="SSF55781">
    <property type="entry name" value="GAF domain-like"/>
    <property type="match status" value="1"/>
</dbReference>
<dbReference type="FunFam" id="3.30.70.270:FF:000001">
    <property type="entry name" value="Diguanylate cyclase domain protein"/>
    <property type="match status" value="1"/>
</dbReference>
<dbReference type="InterPro" id="IPR000160">
    <property type="entry name" value="GGDEF_dom"/>
</dbReference>
<dbReference type="GO" id="GO:0052621">
    <property type="term" value="F:diguanylate cyclase activity"/>
    <property type="evidence" value="ECO:0007669"/>
    <property type="project" value="TreeGrafter"/>
</dbReference>
<dbReference type="SMART" id="SM00267">
    <property type="entry name" value="GGDEF"/>
    <property type="match status" value="1"/>
</dbReference>
<dbReference type="Gene3D" id="3.30.450.40">
    <property type="match status" value="1"/>
</dbReference>
<feature type="transmembrane region" description="Helical" evidence="1">
    <location>
        <begin position="93"/>
        <end position="111"/>
    </location>
</feature>
<name>A0A4R3MP91_9FIRM</name>
<evidence type="ECO:0000313" key="3">
    <source>
        <dbReference type="EMBL" id="TCT17105.1"/>
    </source>
</evidence>
<dbReference type="OrthoDB" id="9804955at2"/>
<feature type="domain" description="GGDEF" evidence="2">
    <location>
        <begin position="420"/>
        <end position="554"/>
    </location>
</feature>
<dbReference type="PANTHER" id="PTHR45138:SF9">
    <property type="entry name" value="DIGUANYLATE CYCLASE DGCM-RELATED"/>
    <property type="match status" value="1"/>
</dbReference>
<keyword evidence="1" id="KW-0472">Membrane</keyword>
<dbReference type="SUPFAM" id="SSF55073">
    <property type="entry name" value="Nucleotide cyclase"/>
    <property type="match status" value="1"/>
</dbReference>
<keyword evidence="4" id="KW-1185">Reference proteome</keyword>
<dbReference type="SMART" id="SM00065">
    <property type="entry name" value="GAF"/>
    <property type="match status" value="1"/>
</dbReference>
<dbReference type="NCBIfam" id="TIGR00254">
    <property type="entry name" value="GGDEF"/>
    <property type="match status" value="1"/>
</dbReference>
<feature type="transmembrane region" description="Helical" evidence="1">
    <location>
        <begin position="12"/>
        <end position="32"/>
    </location>
</feature>
<dbReference type="InterPro" id="IPR029016">
    <property type="entry name" value="GAF-like_dom_sf"/>
</dbReference>
<evidence type="ECO:0000256" key="1">
    <source>
        <dbReference type="SAM" id="Phobius"/>
    </source>
</evidence>
<proteinExistence type="predicted"/>
<dbReference type="InterPro" id="IPR050469">
    <property type="entry name" value="Diguanylate_Cyclase"/>
</dbReference>
<organism evidence="3 4">
    <name type="scientific">Natranaerovirga pectinivora</name>
    <dbReference type="NCBI Taxonomy" id="682400"/>
    <lineage>
        <taxon>Bacteria</taxon>
        <taxon>Bacillati</taxon>
        <taxon>Bacillota</taxon>
        <taxon>Clostridia</taxon>
        <taxon>Lachnospirales</taxon>
        <taxon>Natranaerovirgaceae</taxon>
        <taxon>Natranaerovirga</taxon>
    </lineage>
</organism>
<feature type="transmembrane region" description="Helical" evidence="1">
    <location>
        <begin position="38"/>
        <end position="57"/>
    </location>
</feature>
<keyword evidence="1" id="KW-1133">Transmembrane helix</keyword>
<dbReference type="InterPro" id="IPR029787">
    <property type="entry name" value="Nucleotide_cyclase"/>
</dbReference>
<dbReference type="AlphaFoldDB" id="A0A4R3MP91"/>
<reference evidence="3 4" key="1">
    <citation type="submission" date="2019-03" db="EMBL/GenBank/DDBJ databases">
        <title>Genomic Encyclopedia of Type Strains, Phase IV (KMG-IV): sequencing the most valuable type-strain genomes for metagenomic binning, comparative biology and taxonomic classification.</title>
        <authorList>
            <person name="Goeker M."/>
        </authorList>
    </citation>
    <scope>NUCLEOTIDE SEQUENCE [LARGE SCALE GENOMIC DNA]</scope>
    <source>
        <strain evidence="3 4">DSM 24629</strain>
    </source>
</reference>
<accession>A0A4R3MP91</accession>
<comment type="caution">
    <text evidence="3">The sequence shown here is derived from an EMBL/GenBank/DDBJ whole genome shotgun (WGS) entry which is preliminary data.</text>
</comment>
<sequence>MDRLLRYEKTFINIHNNIAIAVLIYILIFTISGRADELLWIYVILAVVSHGINYFIFKFDFFNKIQLFYSIKYVQILLSAFFAFEQVNYTEAIGSIFYLLLFIEVIIATGRHSKLSQYILSAVFIFPIIISYIFAAYTFNYPENIGIDIVFFMSSFIIVIMGLGHIISEYAIELNDQIDIQRNLVFKTKQSNEELITTQKKFQEAHEKLTVQNTDLEQAYKKLNRASSEMYIQNELLKYISSSLEIDELMDMVTDSIIGAIGVDTCSIIIYDDNRDVYQFKIKSTYSKDYTKSLEQFINEGKFDKYFKSTKAFTDNNVEQENYSFLDDRTVGSLMIMPLIRNNLTYGLLIAEQKTNNTFVDNIQFFEGIATQIIIAISNANLYTKMEEMATHDGLTGVYNRTYLQTRFSEIVREAIMNKSCISVALFDIDKFKRINDTYGHLFGDEVIKMAARVTEKIVSINKGLVGRFGGEEFVMIFPNKSVNETLEVVKEVQEAINSEVLYHNGEKVIVNVSTGITNYPDICKNPSELLNRADLAMYYSKENGRGIITVDNDTLSK</sequence>
<dbReference type="EMBL" id="SMAL01000001">
    <property type="protein sequence ID" value="TCT17105.1"/>
    <property type="molecule type" value="Genomic_DNA"/>
</dbReference>
<dbReference type="Pfam" id="PF13185">
    <property type="entry name" value="GAF_2"/>
    <property type="match status" value="1"/>
</dbReference>
<dbReference type="Pfam" id="PF00990">
    <property type="entry name" value="GGDEF"/>
    <property type="match status" value="1"/>
</dbReference>
<dbReference type="RefSeq" id="WP_132249725.1">
    <property type="nucleotide sequence ID" value="NZ_SMAL01000001.1"/>
</dbReference>
<dbReference type="Proteomes" id="UP000294902">
    <property type="component" value="Unassembled WGS sequence"/>
</dbReference>
<dbReference type="Gene3D" id="3.30.70.270">
    <property type="match status" value="1"/>
</dbReference>
<feature type="transmembrane region" description="Helical" evidence="1">
    <location>
        <begin position="118"/>
        <end position="139"/>
    </location>
</feature>
<gene>
    <name evidence="3" type="ORF">EDC18_101402</name>
</gene>
<dbReference type="CDD" id="cd01949">
    <property type="entry name" value="GGDEF"/>
    <property type="match status" value="1"/>
</dbReference>
<protein>
    <submittedName>
        <fullName evidence="3">Diguanylate cyclase with GAF sensor</fullName>
    </submittedName>
</protein>
<feature type="transmembrane region" description="Helical" evidence="1">
    <location>
        <begin position="145"/>
        <end position="167"/>
    </location>
</feature>
<dbReference type="InterPro" id="IPR003018">
    <property type="entry name" value="GAF"/>
</dbReference>
<keyword evidence="1" id="KW-0812">Transmembrane</keyword>
<dbReference type="PANTHER" id="PTHR45138">
    <property type="entry name" value="REGULATORY COMPONENTS OF SENSORY TRANSDUCTION SYSTEM"/>
    <property type="match status" value="1"/>
</dbReference>
<evidence type="ECO:0000313" key="4">
    <source>
        <dbReference type="Proteomes" id="UP000294902"/>
    </source>
</evidence>